<dbReference type="PANTHER" id="PTHR11113">
    <property type="entry name" value="N-ACETYLGLUCOSAMINE-6-PHOSPHATE DEACETYLASE"/>
    <property type="match status" value="1"/>
</dbReference>
<comment type="caution">
    <text evidence="10">The sequence shown here is derived from an EMBL/GenBank/DDBJ whole genome shotgun (WGS) entry which is preliminary data.</text>
</comment>
<dbReference type="EMBL" id="BAHD01000022">
    <property type="protein sequence ID" value="GAB95535.1"/>
    <property type="molecule type" value="Genomic_DNA"/>
</dbReference>
<feature type="binding site" evidence="8">
    <location>
        <position position="210"/>
    </location>
    <ligand>
        <name>Zn(2+)</name>
        <dbReference type="ChEBI" id="CHEBI:29105"/>
    </ligand>
</feature>
<dbReference type="InterPro" id="IPR003764">
    <property type="entry name" value="GlcNAc_6-P_deAcase"/>
</dbReference>
<evidence type="ECO:0000256" key="4">
    <source>
        <dbReference type="ARBA" id="ARBA00023277"/>
    </source>
</evidence>
<dbReference type="STRING" id="1184609.KILIM_022_00190"/>
<dbReference type="InterPro" id="IPR032466">
    <property type="entry name" value="Metal_Hydrolase"/>
</dbReference>
<dbReference type="PANTHER" id="PTHR11113:SF14">
    <property type="entry name" value="N-ACETYLGLUCOSAMINE-6-PHOSPHATE DEACETYLASE"/>
    <property type="match status" value="1"/>
</dbReference>
<feature type="active site" description="Proton donor/acceptor" evidence="6">
    <location>
        <position position="268"/>
    </location>
</feature>
<comment type="cofactor">
    <cofactor evidence="8">
        <name>a divalent metal cation</name>
        <dbReference type="ChEBI" id="CHEBI:60240"/>
    </cofactor>
    <text evidence="8">Binds 1 divalent metal cation per subunit.</text>
</comment>
<gene>
    <name evidence="10" type="primary">nagA</name>
    <name evidence="10" type="ORF">KILIM_022_00190</name>
</gene>
<dbReference type="InterPro" id="IPR011059">
    <property type="entry name" value="Metal-dep_hydrolase_composite"/>
</dbReference>
<feature type="binding site" evidence="7">
    <location>
        <position position="134"/>
    </location>
    <ligand>
        <name>substrate</name>
    </ligand>
</feature>
<dbReference type="Proteomes" id="UP000008366">
    <property type="component" value="Unassembled WGS sequence"/>
</dbReference>
<dbReference type="InterPro" id="IPR006680">
    <property type="entry name" value="Amidohydro-rel"/>
</dbReference>
<accession>K6W8K9</accession>
<organism evidence="10 11">
    <name type="scientific">Kineosphaera limosa NBRC 100340</name>
    <dbReference type="NCBI Taxonomy" id="1184609"/>
    <lineage>
        <taxon>Bacteria</taxon>
        <taxon>Bacillati</taxon>
        <taxon>Actinomycetota</taxon>
        <taxon>Actinomycetes</taxon>
        <taxon>Micrococcales</taxon>
        <taxon>Dermatophilaceae</taxon>
        <taxon>Kineosphaera</taxon>
    </lineage>
</organism>
<feature type="binding site" evidence="7">
    <location>
        <begin position="213"/>
        <end position="214"/>
    </location>
    <ligand>
        <name>substrate</name>
    </ligand>
</feature>
<dbReference type="OrthoDB" id="9776488at2"/>
<dbReference type="GO" id="GO:0008448">
    <property type="term" value="F:N-acetylglucosamine-6-phosphate deacetylase activity"/>
    <property type="evidence" value="ECO:0007669"/>
    <property type="project" value="InterPro"/>
</dbReference>
<feature type="binding site" evidence="7">
    <location>
        <position position="245"/>
    </location>
    <ligand>
        <name>substrate</name>
    </ligand>
</feature>
<dbReference type="GO" id="GO:0046872">
    <property type="term" value="F:metal ion binding"/>
    <property type="evidence" value="ECO:0007669"/>
    <property type="project" value="UniProtKB-KW"/>
</dbReference>
<dbReference type="RefSeq" id="WP_006592067.1">
    <property type="nucleotide sequence ID" value="NZ_BAHD01000022.1"/>
</dbReference>
<feature type="binding site" evidence="7">
    <location>
        <position position="221"/>
    </location>
    <ligand>
        <name>substrate</name>
    </ligand>
</feature>
<proteinExistence type="inferred from homology"/>
<evidence type="ECO:0000256" key="1">
    <source>
        <dbReference type="ARBA" id="ARBA00010716"/>
    </source>
</evidence>
<feature type="binding site" evidence="7">
    <location>
        <begin position="302"/>
        <end position="304"/>
    </location>
    <ligand>
        <name>substrate</name>
    </ligand>
</feature>
<comment type="similarity">
    <text evidence="1 5">Belongs to the metallo-dependent hydrolases superfamily. NagA family.</text>
</comment>
<dbReference type="GO" id="GO:0006046">
    <property type="term" value="P:N-acetylglucosamine catabolic process"/>
    <property type="evidence" value="ECO:0007669"/>
    <property type="project" value="TreeGrafter"/>
</dbReference>
<dbReference type="CDD" id="cd00854">
    <property type="entry name" value="NagA"/>
    <property type="match status" value="1"/>
</dbReference>
<name>K6W8K9_9MICO</name>
<dbReference type="NCBIfam" id="TIGR00221">
    <property type="entry name" value="nagA"/>
    <property type="match status" value="1"/>
</dbReference>
<evidence type="ECO:0000259" key="9">
    <source>
        <dbReference type="Pfam" id="PF01979"/>
    </source>
</evidence>
<dbReference type="AlphaFoldDB" id="K6W8K9"/>
<keyword evidence="11" id="KW-1185">Reference proteome</keyword>
<reference evidence="10 11" key="1">
    <citation type="submission" date="2012-08" db="EMBL/GenBank/DDBJ databases">
        <title>Whole genome shotgun sequence of Kineosphaera limosa NBRC 100340.</title>
        <authorList>
            <person name="Yoshida I."/>
            <person name="Isaki S."/>
            <person name="Hosoyama A."/>
            <person name="Tsuchikane K."/>
            <person name="Katsumata H."/>
            <person name="Ando Y."/>
            <person name="Ohji S."/>
            <person name="Hamada M."/>
            <person name="Tamura T."/>
            <person name="Yamazoe A."/>
            <person name="Yamazaki S."/>
            <person name="Fujita N."/>
        </authorList>
    </citation>
    <scope>NUCLEOTIDE SEQUENCE [LARGE SCALE GENOMIC DNA]</scope>
    <source>
        <strain evidence="10 11">NBRC 100340</strain>
    </source>
</reference>
<evidence type="ECO:0000256" key="6">
    <source>
        <dbReference type="PIRSR" id="PIRSR038994-1"/>
    </source>
</evidence>
<evidence type="ECO:0000313" key="11">
    <source>
        <dbReference type="Proteomes" id="UP000008366"/>
    </source>
</evidence>
<feature type="binding site" evidence="8">
    <location>
        <position position="189"/>
    </location>
    <ligand>
        <name>Zn(2+)</name>
        <dbReference type="ChEBI" id="CHEBI:29105"/>
    </ligand>
</feature>
<evidence type="ECO:0000256" key="2">
    <source>
        <dbReference type="ARBA" id="ARBA00022723"/>
    </source>
</evidence>
<evidence type="ECO:0000256" key="7">
    <source>
        <dbReference type="PIRSR" id="PIRSR038994-2"/>
    </source>
</evidence>
<evidence type="ECO:0000256" key="5">
    <source>
        <dbReference type="PIRNR" id="PIRNR038994"/>
    </source>
</evidence>
<evidence type="ECO:0000256" key="3">
    <source>
        <dbReference type="ARBA" id="ARBA00022801"/>
    </source>
</evidence>
<keyword evidence="4 5" id="KW-0119">Carbohydrate metabolism</keyword>
<dbReference type="Gene3D" id="2.30.40.10">
    <property type="entry name" value="Urease, subunit C, domain 1"/>
    <property type="match status" value="1"/>
</dbReference>
<dbReference type="SUPFAM" id="SSF51338">
    <property type="entry name" value="Composite domain of metallo-dependent hydrolases"/>
    <property type="match status" value="1"/>
</dbReference>
<dbReference type="PIRSF" id="PIRSF038994">
    <property type="entry name" value="NagA"/>
    <property type="match status" value="1"/>
</dbReference>
<evidence type="ECO:0000313" key="10">
    <source>
        <dbReference type="EMBL" id="GAB95535.1"/>
    </source>
</evidence>
<evidence type="ECO:0000256" key="8">
    <source>
        <dbReference type="PIRSR" id="PIRSR038994-3"/>
    </source>
</evidence>
<feature type="domain" description="Amidohydrolase-related" evidence="9">
    <location>
        <begin position="48"/>
        <end position="377"/>
    </location>
</feature>
<sequence>MSLLTADRVVTGEQILAPGWLEVRDGRVVAVGAGDPPRPADRALGAVTVVPGFVDMHVHGGGGGAFPAADAAATAAAVDFHRRHGTTAMLASLVSASPPDLLAQVEAVAEQVRAGLVAGIHLEGPWISAHRCGAHEPTALRAPDPAELDRVLAAGGGTIAMVTLAPELPGGLEAVRRVVDAGAIAAVGHTDATYEQTREAIGAGARVATHLFNAMRPVHHRDPGPVVALMEDPRVTLELITDGQHLHPALYRDVCGRAGSDRVVLVTDAMEAAGMADGAYSLGGLDVTVADGVARLTGTTTIAGSTATMDHQFRQALAASELPPDEALLAVTRQTSVLPAAAIGLPPVALAAGGPADLVVLDEQWGVTDVMKAGSWVALA</sequence>
<dbReference type="Gene3D" id="3.20.20.140">
    <property type="entry name" value="Metal-dependent hydrolases"/>
    <property type="match status" value="1"/>
</dbReference>
<feature type="binding site" evidence="8">
    <location>
        <position position="123"/>
    </location>
    <ligand>
        <name>Zn(2+)</name>
        <dbReference type="ChEBI" id="CHEBI:29105"/>
    </ligand>
</feature>
<dbReference type="SUPFAM" id="SSF51556">
    <property type="entry name" value="Metallo-dependent hydrolases"/>
    <property type="match status" value="1"/>
</dbReference>
<keyword evidence="2 8" id="KW-0479">Metal-binding</keyword>
<protein>
    <submittedName>
        <fullName evidence="10">N-acetylglucosamine-6-phosphate deacetylase</fullName>
    </submittedName>
</protein>
<keyword evidence="3 5" id="KW-0378">Hydrolase</keyword>
<dbReference type="Pfam" id="PF01979">
    <property type="entry name" value="Amidohydro_1"/>
    <property type="match status" value="1"/>
</dbReference>
<dbReference type="eggNOG" id="COG1820">
    <property type="taxonomic scope" value="Bacteria"/>
</dbReference>